<evidence type="ECO:0000256" key="7">
    <source>
        <dbReference type="ARBA" id="ARBA00022989"/>
    </source>
</evidence>
<dbReference type="Gene3D" id="3.40.50.300">
    <property type="entry name" value="P-loop containing nucleotide triphosphate hydrolases"/>
    <property type="match status" value="1"/>
</dbReference>
<evidence type="ECO:0000313" key="12">
    <source>
        <dbReference type="Proteomes" id="UP000630528"/>
    </source>
</evidence>
<dbReference type="CDD" id="cd06581">
    <property type="entry name" value="TM_PBP1_LivM_like"/>
    <property type="match status" value="1"/>
</dbReference>
<evidence type="ECO:0000256" key="5">
    <source>
        <dbReference type="ARBA" id="ARBA00022741"/>
    </source>
</evidence>
<dbReference type="InterPro" id="IPR003593">
    <property type="entry name" value="AAA+_ATPase"/>
</dbReference>
<dbReference type="GO" id="GO:0015658">
    <property type="term" value="F:branched-chain amino acid transmembrane transporter activity"/>
    <property type="evidence" value="ECO:0007669"/>
    <property type="project" value="InterPro"/>
</dbReference>
<dbReference type="InterPro" id="IPR003439">
    <property type="entry name" value="ABC_transporter-like_ATP-bd"/>
</dbReference>
<feature type="transmembrane region" description="Helical" evidence="9">
    <location>
        <begin position="29"/>
        <end position="47"/>
    </location>
</feature>
<evidence type="ECO:0000256" key="4">
    <source>
        <dbReference type="ARBA" id="ARBA00022692"/>
    </source>
</evidence>
<feature type="transmembrane region" description="Helical" evidence="9">
    <location>
        <begin position="112"/>
        <end position="133"/>
    </location>
</feature>
<dbReference type="SMART" id="SM00382">
    <property type="entry name" value="AAA"/>
    <property type="match status" value="1"/>
</dbReference>
<dbReference type="InterPro" id="IPR051120">
    <property type="entry name" value="ABC_AA/LPS_Transport"/>
</dbReference>
<evidence type="ECO:0000256" key="3">
    <source>
        <dbReference type="ARBA" id="ARBA00022475"/>
    </source>
</evidence>
<dbReference type="Pfam" id="PF00005">
    <property type="entry name" value="ABC_tran"/>
    <property type="match status" value="1"/>
</dbReference>
<feature type="transmembrane region" description="Helical" evidence="9">
    <location>
        <begin position="59"/>
        <end position="76"/>
    </location>
</feature>
<evidence type="ECO:0000256" key="2">
    <source>
        <dbReference type="ARBA" id="ARBA00022448"/>
    </source>
</evidence>
<dbReference type="Proteomes" id="UP000630528">
    <property type="component" value="Unassembled WGS sequence"/>
</dbReference>
<keyword evidence="5" id="KW-0547">Nucleotide-binding</keyword>
<dbReference type="Pfam" id="PF02653">
    <property type="entry name" value="BPD_transp_2"/>
    <property type="match status" value="1"/>
</dbReference>
<keyword evidence="6 11" id="KW-0067">ATP-binding</keyword>
<comment type="subcellular location">
    <subcellularLocation>
        <location evidence="1">Cell membrane</location>
        <topology evidence="1">Multi-pass membrane protein</topology>
    </subcellularLocation>
</comment>
<feature type="domain" description="ABC transporter" evidence="10">
    <location>
        <begin position="344"/>
        <end position="578"/>
    </location>
</feature>
<dbReference type="AlphaFoldDB" id="A0A934TQ43"/>
<dbReference type="PANTHER" id="PTHR45772">
    <property type="entry name" value="CONSERVED COMPONENT OF ABC TRANSPORTER FOR NATURAL AMINO ACIDS-RELATED"/>
    <property type="match status" value="1"/>
</dbReference>
<dbReference type="RefSeq" id="WP_201166467.1">
    <property type="nucleotide sequence ID" value="NZ_JAEPWM010000001.1"/>
</dbReference>
<proteinExistence type="predicted"/>
<organism evidence="11 12">
    <name type="scientific">Ramlibacter ginsenosidimutans</name>
    <dbReference type="NCBI Taxonomy" id="502333"/>
    <lineage>
        <taxon>Bacteria</taxon>
        <taxon>Pseudomonadati</taxon>
        <taxon>Pseudomonadota</taxon>
        <taxon>Betaproteobacteria</taxon>
        <taxon>Burkholderiales</taxon>
        <taxon>Comamonadaceae</taxon>
        <taxon>Ramlibacter</taxon>
    </lineage>
</organism>
<keyword evidence="2" id="KW-0813">Transport</keyword>
<dbReference type="SUPFAM" id="SSF52540">
    <property type="entry name" value="P-loop containing nucleoside triphosphate hydrolases"/>
    <property type="match status" value="1"/>
</dbReference>
<gene>
    <name evidence="11" type="ORF">JJB11_03310</name>
</gene>
<accession>A0A934TQ43</accession>
<feature type="transmembrane region" description="Helical" evidence="9">
    <location>
        <begin position="206"/>
        <end position="229"/>
    </location>
</feature>
<evidence type="ECO:0000256" key="8">
    <source>
        <dbReference type="ARBA" id="ARBA00023136"/>
    </source>
</evidence>
<dbReference type="GO" id="GO:0005524">
    <property type="term" value="F:ATP binding"/>
    <property type="evidence" value="ECO:0007669"/>
    <property type="project" value="UniProtKB-KW"/>
</dbReference>
<dbReference type="GO" id="GO:0016887">
    <property type="term" value="F:ATP hydrolysis activity"/>
    <property type="evidence" value="ECO:0007669"/>
    <property type="project" value="InterPro"/>
</dbReference>
<dbReference type="InterPro" id="IPR027417">
    <property type="entry name" value="P-loop_NTPase"/>
</dbReference>
<keyword evidence="8 9" id="KW-0472">Membrane</keyword>
<sequence>MNRSVLSIVGAGVLLALVPWLHVPAFYESILYLVCHWIVLAVSWNILSGYSGYFSFGHGAFYGVGMYTTAVLAGKLDWPLLATLPFAALVPALLGLAIGFVVFRVKAVRGELFALLTLAVTFVVATIILNTPIDGGPGIYLNSVAVPQLGPSPSSSLFLMMLGVAVASLLVAWRVQVSRLGTGLFAIHDDEDVAEVMGVPTFRYKLAAFALSCALAGLAGGIQALFVSYVTSGETFNITVPLTVVLMSVLGGTRHWLGPAIGATAITGLLYFFTAGDHAIAGRAAVGVILVLVILFLPEGILGQYLKRRAARARAAAAAAPAQPAPHAPAIAAVRPHPTAAPLLEVRGLSKAFSGVQALDGVDVQVRQGEILGLLGPNGSGKSTFINVVSGHYPLSAGRIVFDGQDLTGVPAHRMAHAGIARTYQIPRPFAHMTVLQNVSLVAMFGCARLDEKAAQREAWKWLEFTGLQARAQALPEDLNLHQRKFLELARALAARPRLVLLDEVLSGLTPGEIEEAIELIRRIRDQGATIVFVEHVMRAVMALTDRIVVLHHGKLIAQGQANEVMRDAQVVSAYLGKAAHA</sequence>
<feature type="transmembrane region" description="Helical" evidence="9">
    <location>
        <begin position="256"/>
        <end position="274"/>
    </location>
</feature>
<keyword evidence="12" id="KW-1185">Reference proteome</keyword>
<dbReference type="InterPro" id="IPR043428">
    <property type="entry name" value="LivM-like"/>
</dbReference>
<dbReference type="PROSITE" id="PS50893">
    <property type="entry name" value="ABC_TRANSPORTER_2"/>
    <property type="match status" value="1"/>
</dbReference>
<dbReference type="EMBL" id="JAEPWM010000001">
    <property type="protein sequence ID" value="MBK6005110.1"/>
    <property type="molecule type" value="Genomic_DNA"/>
</dbReference>
<keyword evidence="7 9" id="KW-1133">Transmembrane helix</keyword>
<evidence type="ECO:0000256" key="9">
    <source>
        <dbReference type="SAM" id="Phobius"/>
    </source>
</evidence>
<keyword evidence="3" id="KW-1003">Cell membrane</keyword>
<reference evidence="11" key="2">
    <citation type="submission" date="2021-01" db="EMBL/GenBank/DDBJ databases">
        <authorList>
            <person name="Kang M."/>
        </authorList>
    </citation>
    <scope>NUCLEOTIDE SEQUENCE</scope>
    <source>
        <strain evidence="11">KACC 17527</strain>
    </source>
</reference>
<feature type="transmembrane region" description="Helical" evidence="9">
    <location>
        <begin position="153"/>
        <end position="173"/>
    </location>
</feature>
<name>A0A934TQ43_9BURK</name>
<dbReference type="GO" id="GO:0005886">
    <property type="term" value="C:plasma membrane"/>
    <property type="evidence" value="ECO:0007669"/>
    <property type="project" value="UniProtKB-SubCell"/>
</dbReference>
<evidence type="ECO:0000259" key="10">
    <source>
        <dbReference type="PROSITE" id="PS50893"/>
    </source>
</evidence>
<feature type="transmembrane region" description="Helical" evidence="9">
    <location>
        <begin position="280"/>
        <end position="302"/>
    </location>
</feature>
<feature type="transmembrane region" description="Helical" evidence="9">
    <location>
        <begin position="82"/>
        <end position="105"/>
    </location>
</feature>
<dbReference type="CDD" id="cd03219">
    <property type="entry name" value="ABC_Mj1267_LivG_branched"/>
    <property type="match status" value="1"/>
</dbReference>
<keyword evidence="4 9" id="KW-0812">Transmembrane</keyword>
<feature type="transmembrane region" description="Helical" evidence="9">
    <location>
        <begin position="5"/>
        <end position="23"/>
    </location>
</feature>
<evidence type="ECO:0000256" key="6">
    <source>
        <dbReference type="ARBA" id="ARBA00022840"/>
    </source>
</evidence>
<dbReference type="InterPro" id="IPR001851">
    <property type="entry name" value="ABC_transp_permease"/>
</dbReference>
<reference evidence="11" key="1">
    <citation type="journal article" date="2012" name="J. Microbiol. Biotechnol.">
        <title>Ramlibacter ginsenosidimutans sp. nov., with ginsenoside-converting activity.</title>
        <authorList>
            <person name="Wang L."/>
            <person name="An D.S."/>
            <person name="Kim S.G."/>
            <person name="Jin F.X."/>
            <person name="Kim S.C."/>
            <person name="Lee S.T."/>
            <person name="Im W.T."/>
        </authorList>
    </citation>
    <scope>NUCLEOTIDE SEQUENCE</scope>
    <source>
        <strain evidence="11">KACC 17527</strain>
    </source>
</reference>
<evidence type="ECO:0000313" key="11">
    <source>
        <dbReference type="EMBL" id="MBK6005110.1"/>
    </source>
</evidence>
<protein>
    <submittedName>
        <fullName evidence="11">Branched-chain amino acid ABC transporter ATP-binding protein/permease</fullName>
    </submittedName>
</protein>
<evidence type="ECO:0000256" key="1">
    <source>
        <dbReference type="ARBA" id="ARBA00004651"/>
    </source>
</evidence>
<comment type="caution">
    <text evidence="11">The sequence shown here is derived from an EMBL/GenBank/DDBJ whole genome shotgun (WGS) entry which is preliminary data.</text>
</comment>